<dbReference type="InterPro" id="IPR030393">
    <property type="entry name" value="G_ENGB_dom"/>
</dbReference>
<dbReference type="AlphaFoldDB" id="A0A963YXP7"/>
<evidence type="ECO:0000256" key="7">
    <source>
        <dbReference type="ARBA" id="ARBA00023134"/>
    </source>
</evidence>
<dbReference type="Proteomes" id="UP000721844">
    <property type="component" value="Unassembled WGS sequence"/>
</dbReference>
<keyword evidence="8 10" id="KW-0717">Septation</keyword>
<evidence type="ECO:0000256" key="8">
    <source>
        <dbReference type="ARBA" id="ARBA00023210"/>
    </source>
</evidence>
<keyword evidence="4" id="KW-0479">Metal-binding</keyword>
<dbReference type="PROSITE" id="PS51706">
    <property type="entry name" value="G_ENGB"/>
    <property type="match status" value="1"/>
</dbReference>
<proteinExistence type="inferred from homology"/>
<evidence type="ECO:0000256" key="10">
    <source>
        <dbReference type="HAMAP-Rule" id="MF_00321"/>
    </source>
</evidence>
<gene>
    <name evidence="10" type="primary">engB</name>
    <name evidence="12" type="ORF">ACELLULO517_02070</name>
</gene>
<dbReference type="InterPro" id="IPR006073">
    <property type="entry name" value="GTP-bd"/>
</dbReference>
<dbReference type="Pfam" id="PF01926">
    <property type="entry name" value="MMR_HSR1"/>
    <property type="match status" value="1"/>
</dbReference>
<dbReference type="PANTHER" id="PTHR11649">
    <property type="entry name" value="MSS1/TRME-RELATED GTP-BINDING PROTEIN"/>
    <property type="match status" value="1"/>
</dbReference>
<organism evidence="12 13">
    <name type="scientific">Acidisoma cellulosilyticum</name>
    <dbReference type="NCBI Taxonomy" id="2802395"/>
    <lineage>
        <taxon>Bacteria</taxon>
        <taxon>Pseudomonadati</taxon>
        <taxon>Pseudomonadota</taxon>
        <taxon>Alphaproteobacteria</taxon>
        <taxon>Acetobacterales</taxon>
        <taxon>Acidocellaceae</taxon>
        <taxon>Acidisoma</taxon>
    </lineage>
</organism>
<dbReference type="HAMAP" id="MF_00321">
    <property type="entry name" value="GTPase_EngB"/>
    <property type="match status" value="1"/>
</dbReference>
<evidence type="ECO:0000256" key="9">
    <source>
        <dbReference type="ARBA" id="ARBA00023306"/>
    </source>
</evidence>
<dbReference type="Gene3D" id="3.40.50.300">
    <property type="entry name" value="P-loop containing nucleotide triphosphate hydrolases"/>
    <property type="match status" value="1"/>
</dbReference>
<evidence type="ECO:0000313" key="13">
    <source>
        <dbReference type="Proteomes" id="UP000721844"/>
    </source>
</evidence>
<dbReference type="SUPFAM" id="SSF52540">
    <property type="entry name" value="P-loop containing nucleoside triphosphate hydrolases"/>
    <property type="match status" value="1"/>
</dbReference>
<evidence type="ECO:0000256" key="6">
    <source>
        <dbReference type="ARBA" id="ARBA00022842"/>
    </source>
</evidence>
<dbReference type="GO" id="GO:0005829">
    <property type="term" value="C:cytosol"/>
    <property type="evidence" value="ECO:0007669"/>
    <property type="project" value="TreeGrafter"/>
</dbReference>
<comment type="similarity">
    <text evidence="2 10">Belongs to the TRAFAC class TrmE-Era-EngA-EngB-Septin-like GTPase superfamily. EngB GTPase family.</text>
</comment>
<protein>
    <recommendedName>
        <fullName evidence="10">Probable GTP-binding protein EngB</fullName>
    </recommendedName>
</protein>
<feature type="domain" description="EngB-type G" evidence="11">
    <location>
        <begin position="53"/>
        <end position="228"/>
    </location>
</feature>
<dbReference type="InterPro" id="IPR019987">
    <property type="entry name" value="GTP-bd_ribosome_bio_YsxC"/>
</dbReference>
<dbReference type="EMBL" id="JAESVA010000001">
    <property type="protein sequence ID" value="MCB8879004.1"/>
    <property type="molecule type" value="Genomic_DNA"/>
</dbReference>
<evidence type="ECO:0000256" key="1">
    <source>
        <dbReference type="ARBA" id="ARBA00001946"/>
    </source>
</evidence>
<keyword evidence="3 10" id="KW-0132">Cell division</keyword>
<dbReference type="InterPro" id="IPR027417">
    <property type="entry name" value="P-loop_NTPase"/>
</dbReference>
<accession>A0A963YXP7</accession>
<evidence type="ECO:0000256" key="5">
    <source>
        <dbReference type="ARBA" id="ARBA00022741"/>
    </source>
</evidence>
<keyword evidence="13" id="KW-1185">Reference proteome</keyword>
<keyword evidence="5 10" id="KW-0547">Nucleotide-binding</keyword>
<name>A0A963YXP7_9PROT</name>
<dbReference type="CDD" id="cd01876">
    <property type="entry name" value="YihA_EngB"/>
    <property type="match status" value="1"/>
</dbReference>
<evidence type="ECO:0000256" key="4">
    <source>
        <dbReference type="ARBA" id="ARBA00022723"/>
    </source>
</evidence>
<comment type="cofactor">
    <cofactor evidence="1">
        <name>Mg(2+)</name>
        <dbReference type="ChEBI" id="CHEBI:18420"/>
    </cofactor>
</comment>
<sequence>MAVKTLDGEEVEGLNLDLAPADVDELEAARVFFAAPCNFFYASQSLDQLPEPRGIELAFAGRSNVGKSSLVNAITGQNTLARASNTPGRTRQLNFFDLSGRLVLVDMPGYGYAQAEKKVKEDWQGLMFNYLRGRPNLARVALLMDGRIEVKDSDLAVMKLLDKAAVTFQIVMTKADGLKPGALARKTEELTALARKHAAGFPTILVTSARTGMGIPEARAAFAALAPAISQG</sequence>
<keyword evidence="6" id="KW-0460">Magnesium</keyword>
<evidence type="ECO:0000259" key="11">
    <source>
        <dbReference type="PROSITE" id="PS51706"/>
    </source>
</evidence>
<dbReference type="GO" id="GO:0000917">
    <property type="term" value="P:division septum assembly"/>
    <property type="evidence" value="ECO:0007669"/>
    <property type="project" value="UniProtKB-KW"/>
</dbReference>
<dbReference type="PANTHER" id="PTHR11649:SF13">
    <property type="entry name" value="ENGB-TYPE G DOMAIN-CONTAINING PROTEIN"/>
    <property type="match status" value="1"/>
</dbReference>
<reference evidence="12 13" key="1">
    <citation type="journal article" date="2021" name="Microorganisms">
        <title>Acidisoma silvae sp. nov. and Acidisomacellulosilytica sp. nov., Two Acidophilic Bacteria Isolated from Decaying Wood, Hydrolyzing Cellulose and Producing Poly-3-hydroxybutyrate.</title>
        <authorList>
            <person name="Mieszkin S."/>
            <person name="Pouder E."/>
            <person name="Uroz S."/>
            <person name="Simon-Colin C."/>
            <person name="Alain K."/>
        </authorList>
    </citation>
    <scope>NUCLEOTIDE SEQUENCE [LARGE SCALE GENOMIC DNA]</scope>
    <source>
        <strain evidence="12 13">HW T5.17</strain>
    </source>
</reference>
<dbReference type="NCBIfam" id="TIGR03598">
    <property type="entry name" value="GTPase_YsxC"/>
    <property type="match status" value="1"/>
</dbReference>
<dbReference type="GO" id="GO:0046872">
    <property type="term" value="F:metal ion binding"/>
    <property type="evidence" value="ECO:0007669"/>
    <property type="project" value="UniProtKB-KW"/>
</dbReference>
<dbReference type="RefSeq" id="WP_227305450.1">
    <property type="nucleotide sequence ID" value="NZ_JAESVA010000001.1"/>
</dbReference>
<comment type="function">
    <text evidence="10">Necessary for normal cell division and for the maintenance of normal septation.</text>
</comment>
<evidence type="ECO:0000313" key="12">
    <source>
        <dbReference type="EMBL" id="MCB8879004.1"/>
    </source>
</evidence>
<evidence type="ECO:0000256" key="2">
    <source>
        <dbReference type="ARBA" id="ARBA00009638"/>
    </source>
</evidence>
<keyword evidence="9 10" id="KW-0131">Cell cycle</keyword>
<dbReference type="GO" id="GO:0005525">
    <property type="term" value="F:GTP binding"/>
    <property type="evidence" value="ECO:0007669"/>
    <property type="project" value="UniProtKB-UniRule"/>
</dbReference>
<keyword evidence="7 10" id="KW-0342">GTP-binding</keyword>
<comment type="caution">
    <text evidence="12">The sequence shown here is derived from an EMBL/GenBank/DDBJ whole genome shotgun (WGS) entry which is preliminary data.</text>
</comment>
<evidence type="ECO:0000256" key="3">
    <source>
        <dbReference type="ARBA" id="ARBA00022618"/>
    </source>
</evidence>